<proteinExistence type="predicted"/>
<dbReference type="AlphaFoldDB" id="E8LHY4"/>
<keyword evidence="2" id="KW-1185">Reference proteome</keyword>
<evidence type="ECO:0000313" key="2">
    <source>
        <dbReference type="Proteomes" id="UP000018458"/>
    </source>
</evidence>
<dbReference type="EMBL" id="AEVO01000011">
    <property type="protein sequence ID" value="EFY07880.1"/>
    <property type="molecule type" value="Genomic_DNA"/>
</dbReference>
<comment type="caution">
    <text evidence="1">The sequence shown here is derived from an EMBL/GenBank/DDBJ whole genome shotgun (WGS) entry which is preliminary data.</text>
</comment>
<name>E8LHY4_SUCHY</name>
<dbReference type="HOGENOM" id="CLU_3258807_0_0_6"/>
<gene>
    <name evidence="1" type="ORF">HMPREF9444_00297</name>
</gene>
<evidence type="ECO:0000313" key="1">
    <source>
        <dbReference type="EMBL" id="EFY07880.1"/>
    </source>
</evidence>
<protein>
    <submittedName>
        <fullName evidence="1">Uncharacterized protein</fullName>
    </submittedName>
</protein>
<sequence>MLGIGRTLLLQLFVVISKSSLFKKLRPRFGQNRQNIARRQKI</sequence>
<dbReference type="Proteomes" id="UP000018458">
    <property type="component" value="Unassembled WGS sequence"/>
</dbReference>
<accession>E8LHY4</accession>
<organism evidence="1 2">
    <name type="scientific">Succinatimonas hippei (strain DSM 22608 / JCM 16073 / KCTC 15190 / YIT 12066)</name>
    <dbReference type="NCBI Taxonomy" id="762983"/>
    <lineage>
        <taxon>Bacteria</taxon>
        <taxon>Pseudomonadati</taxon>
        <taxon>Pseudomonadota</taxon>
        <taxon>Gammaproteobacteria</taxon>
        <taxon>Aeromonadales</taxon>
        <taxon>Succinivibrionaceae</taxon>
        <taxon>Succinatimonas</taxon>
    </lineage>
</organism>
<reference evidence="1 2" key="1">
    <citation type="submission" date="2011-01" db="EMBL/GenBank/DDBJ databases">
        <authorList>
            <person name="Weinstock G."/>
            <person name="Sodergren E."/>
            <person name="Clifton S."/>
            <person name="Fulton L."/>
            <person name="Fulton B."/>
            <person name="Courtney L."/>
            <person name="Fronick C."/>
            <person name="Harrison M."/>
            <person name="Strong C."/>
            <person name="Farmer C."/>
            <person name="Delahaunty K."/>
            <person name="Markovic C."/>
            <person name="Hall O."/>
            <person name="Minx P."/>
            <person name="Tomlinson C."/>
            <person name="Mitreva M."/>
            <person name="Hou S."/>
            <person name="Chen J."/>
            <person name="Wollam A."/>
            <person name="Pepin K.H."/>
            <person name="Johnson M."/>
            <person name="Bhonagiri V."/>
            <person name="Zhang X."/>
            <person name="Suruliraj S."/>
            <person name="Warren W."/>
            <person name="Chinwalla A."/>
            <person name="Mardis E.R."/>
            <person name="Wilson R.K."/>
        </authorList>
    </citation>
    <scope>NUCLEOTIDE SEQUENCE [LARGE SCALE GENOMIC DNA]</scope>
    <source>
        <strain evidence="2">DSM 22608 / JCM 16073 / KCTC 15190 / YIT 12066</strain>
    </source>
</reference>